<dbReference type="Proteomes" id="UP000575898">
    <property type="component" value="Unassembled WGS sequence"/>
</dbReference>
<feature type="non-terminal residue" evidence="2">
    <location>
        <position position="1"/>
    </location>
</feature>
<comment type="caution">
    <text evidence="2">The sequence shown here is derived from an EMBL/GenBank/DDBJ whole genome shotgun (WGS) entry which is preliminary data.</text>
</comment>
<dbReference type="Gene3D" id="2.180.10.10">
    <property type="entry name" value="RHS repeat-associated core"/>
    <property type="match status" value="5"/>
</dbReference>
<feature type="non-terminal residue" evidence="2">
    <location>
        <position position="1216"/>
    </location>
</feature>
<evidence type="ECO:0000313" key="3">
    <source>
        <dbReference type="Proteomes" id="UP000575898"/>
    </source>
</evidence>
<dbReference type="InterPro" id="IPR031325">
    <property type="entry name" value="RHS_repeat"/>
</dbReference>
<dbReference type="PANTHER" id="PTHR32305:SF15">
    <property type="entry name" value="PROTEIN RHSA-RELATED"/>
    <property type="match status" value="1"/>
</dbReference>
<name>A0A840MW52_9PROT</name>
<accession>A0A840MW52</accession>
<protein>
    <submittedName>
        <fullName evidence="2">YD repeat-containing protein</fullName>
    </submittedName>
</protein>
<proteinExistence type="predicted"/>
<feature type="region of interest" description="Disordered" evidence="1">
    <location>
        <begin position="1194"/>
        <end position="1216"/>
    </location>
</feature>
<dbReference type="PANTHER" id="PTHR32305">
    <property type="match status" value="1"/>
</dbReference>
<evidence type="ECO:0000313" key="2">
    <source>
        <dbReference type="EMBL" id="MBB5020603.1"/>
    </source>
</evidence>
<keyword evidence="3" id="KW-1185">Reference proteome</keyword>
<dbReference type="NCBIfam" id="TIGR01643">
    <property type="entry name" value="YD_repeat_2x"/>
    <property type="match status" value="3"/>
</dbReference>
<gene>
    <name evidence="2" type="ORF">HNQ59_003928</name>
</gene>
<dbReference type="AlphaFoldDB" id="A0A840MW52"/>
<dbReference type="InterPro" id="IPR050708">
    <property type="entry name" value="T6SS_VgrG/RHS"/>
</dbReference>
<dbReference type="InterPro" id="IPR006530">
    <property type="entry name" value="YD"/>
</dbReference>
<dbReference type="EMBL" id="JACHHY010000054">
    <property type="protein sequence ID" value="MBB5020603.1"/>
    <property type="molecule type" value="Genomic_DNA"/>
</dbReference>
<organism evidence="2 3">
    <name type="scientific">Chitinivorax tropicus</name>
    <dbReference type="NCBI Taxonomy" id="714531"/>
    <lineage>
        <taxon>Bacteria</taxon>
        <taxon>Pseudomonadati</taxon>
        <taxon>Pseudomonadota</taxon>
        <taxon>Betaproteobacteria</taxon>
        <taxon>Chitinivorax</taxon>
    </lineage>
</organism>
<reference evidence="2 3" key="1">
    <citation type="submission" date="2020-08" db="EMBL/GenBank/DDBJ databases">
        <title>Genomic Encyclopedia of Type Strains, Phase IV (KMG-IV): sequencing the most valuable type-strain genomes for metagenomic binning, comparative biology and taxonomic classification.</title>
        <authorList>
            <person name="Goeker M."/>
        </authorList>
    </citation>
    <scope>NUCLEOTIDE SEQUENCE [LARGE SCALE GENOMIC DNA]</scope>
    <source>
        <strain evidence="2 3">DSM 27165</strain>
    </source>
</reference>
<feature type="compositionally biased region" description="Polar residues" evidence="1">
    <location>
        <begin position="1194"/>
        <end position="1204"/>
    </location>
</feature>
<evidence type="ECO:0000256" key="1">
    <source>
        <dbReference type="SAM" id="MobiDB-lite"/>
    </source>
</evidence>
<dbReference type="Pfam" id="PF05593">
    <property type="entry name" value="RHS_repeat"/>
    <property type="match status" value="2"/>
</dbReference>
<sequence length="1216" mass="136668">RFQIASDNTVTENRYDSFGNILQQIRYAKPVVGTWTDESSLKALLQADAQDRSSRSLYDTANRLRYSVDALGYVSERVYDAVGNVVQVTDYAQPVANGWTDEASLRALLKADAGQDRSRFTVYDSANRGRYQIDALGYVTVNHYDNLGRLIGLTRHAKPISRPATLTLDSLAQAIVADAANDRSQYTVFDAMGKPRYEIDAEGYVSETRYDAFGREIERIRYQERISIGLGNLDEASVQGKLQAGWPGNVSIRTGYDQAGRVTQVIDGEGIVTRTEYDAFGRKQRVIVGEGRADASATRYQYDNRDLLLAETRGDGTAAASTVRYEYDAFGNRTAMIDPIGVALLTSDAQWAKAERQQRGKPIEAAQLRPSDQADLLKLYTTQYRYDQNNRRIATIDALGQTSQVSYTAFGEEAKLTDARGFVTWHHYDANGRRRFSIDAERQVSETRYNAFDDVIEQIRYDQRAQGELSRGVQILNGNEPPPADRAWLRANAAFDDRQQTEWDRLGRRLGTLDAEGRYDGALDNQGQHARDAFGQASQSVNRAGGITRYQYDRLGRLTEETQAARAQNSAGQSVDVINRYQYDSLGNRTRSIEAHGLPEQRITDYRYDKVGRQTHQIREAFATFDAGSGQRGTVTPVDVTRYDAAGRVIEQIKQGHWQNDQVTGGARTVCWYDAIGNKLAQVDPMGAMTSWEYNLSGQPIYQLRHDSTVTVGPRDATTAIPQPTVRASDRAERYRYDTLGRRTDTIVDNQLIHDTSDPSKAGETRAQNLETHLVYDASGNVIEERDARGNSTYHWYDSLGRKILSVDREGYLTSWDHHYRETPSDPDNLRRLETRHARKHPGPVAGKTAAEILANRIADPINDRVTVTTLDRQGRVKEVRIRGVEFDRIVDTNTGTSTLTPGSGRGAQADAITRYTYDGLGNVTQISQLASTSNQGEVWETTDLTLDNWGRETRRLAPGYQSGSQFLRPQTDTRYDGLGHIQQLIQRGLNQADRVATYRYIGDRLVELQATDRATERYEHDALGHTSRKTLVDVQDADGNRSQLITEYQNDQLGRVIRQRDVGTGEVRRVQYNSFGEISGKALGDGEWQERIAYNRQGKIWKSNSQGGVTKLYQYDQNGNVTRELSSIGQNLDTVASETDLAQLNDVIYRISRYDKRDQLTETIDPRMDMTETQSQVNSLYKQVWQKELFGDINSTPSSNTPLKANPPSVPTTLL</sequence>